<organism evidence="1 2">
    <name type="scientific">Vermiconidia calcicola</name>
    <dbReference type="NCBI Taxonomy" id="1690605"/>
    <lineage>
        <taxon>Eukaryota</taxon>
        <taxon>Fungi</taxon>
        <taxon>Dikarya</taxon>
        <taxon>Ascomycota</taxon>
        <taxon>Pezizomycotina</taxon>
        <taxon>Dothideomycetes</taxon>
        <taxon>Dothideomycetidae</taxon>
        <taxon>Mycosphaerellales</taxon>
        <taxon>Extremaceae</taxon>
        <taxon>Vermiconidia</taxon>
    </lineage>
</organism>
<protein>
    <submittedName>
        <fullName evidence="1">Uncharacterized protein</fullName>
    </submittedName>
</protein>
<dbReference type="Proteomes" id="UP001345827">
    <property type="component" value="Unassembled WGS sequence"/>
</dbReference>
<dbReference type="Gene3D" id="3.30.230.100">
    <property type="match status" value="1"/>
</dbReference>
<name>A0AAV9QFK1_9PEZI</name>
<evidence type="ECO:0000313" key="1">
    <source>
        <dbReference type="EMBL" id="KAK5540878.1"/>
    </source>
</evidence>
<comment type="caution">
    <text evidence="1">The sequence shown here is derived from an EMBL/GenBank/DDBJ whole genome shotgun (WGS) entry which is preliminary data.</text>
</comment>
<gene>
    <name evidence="1" type="ORF">LTR25_002655</name>
</gene>
<accession>A0AAV9QFK1</accession>
<dbReference type="Pfam" id="PF16093">
    <property type="entry name" value="PAC4"/>
    <property type="match status" value="1"/>
</dbReference>
<proteinExistence type="predicted"/>
<dbReference type="EMBL" id="JAXLQG010000004">
    <property type="protein sequence ID" value="KAK5540878.1"/>
    <property type="molecule type" value="Genomic_DNA"/>
</dbReference>
<keyword evidence="2" id="KW-1185">Reference proteome</keyword>
<dbReference type="GO" id="GO:0043248">
    <property type="term" value="P:proteasome assembly"/>
    <property type="evidence" value="ECO:0007669"/>
    <property type="project" value="InterPro"/>
</dbReference>
<reference evidence="1 2" key="1">
    <citation type="submission" date="2023-06" db="EMBL/GenBank/DDBJ databases">
        <title>Black Yeasts Isolated from many extreme environments.</title>
        <authorList>
            <person name="Coleine C."/>
            <person name="Stajich J.E."/>
            <person name="Selbmann L."/>
        </authorList>
    </citation>
    <scope>NUCLEOTIDE SEQUENCE [LARGE SCALE GENOMIC DNA]</scope>
    <source>
        <strain evidence="1 2">CCFEE 5887</strain>
    </source>
</reference>
<dbReference type="AlphaFoldDB" id="A0AAV9QFK1"/>
<sequence>MPDVLNDRNVISTPLTTSGSSIDYATRMAKILARRMKQPVYVGCSMNFAGTTAEEEMEGLTVAVDKIMQNWNERTA</sequence>
<dbReference type="InterPro" id="IPR032157">
    <property type="entry name" value="PAC4"/>
</dbReference>
<evidence type="ECO:0000313" key="2">
    <source>
        <dbReference type="Proteomes" id="UP001345827"/>
    </source>
</evidence>